<evidence type="ECO:0000259" key="2">
    <source>
        <dbReference type="Pfam" id="PF14343"/>
    </source>
</evidence>
<dbReference type="GO" id="GO:0008233">
    <property type="term" value="F:peptidase activity"/>
    <property type="evidence" value="ECO:0007669"/>
    <property type="project" value="UniProtKB-KW"/>
</dbReference>
<feature type="chain" id="PRO_5047115245" evidence="1">
    <location>
        <begin position="23"/>
        <end position="141"/>
    </location>
</feature>
<gene>
    <name evidence="3" type="ORF">NDK47_16080</name>
</gene>
<protein>
    <submittedName>
        <fullName evidence="3">Protease complex subunit PrcB family protein</fullName>
    </submittedName>
</protein>
<proteinExistence type="predicted"/>
<evidence type="ECO:0000313" key="4">
    <source>
        <dbReference type="Proteomes" id="UP001056500"/>
    </source>
</evidence>
<feature type="domain" description="PrcB C-terminal" evidence="2">
    <location>
        <begin position="72"/>
        <end position="130"/>
    </location>
</feature>
<evidence type="ECO:0000256" key="1">
    <source>
        <dbReference type="SAM" id="SignalP"/>
    </source>
</evidence>
<feature type="signal peptide" evidence="1">
    <location>
        <begin position="1"/>
        <end position="22"/>
    </location>
</feature>
<dbReference type="EMBL" id="CP098755">
    <property type="protein sequence ID" value="USG63692.1"/>
    <property type="molecule type" value="Genomic_DNA"/>
</dbReference>
<dbReference type="InterPro" id="IPR025748">
    <property type="entry name" value="PrcB_C_dom"/>
</dbReference>
<accession>A0ABY4WCP9</accession>
<name>A0ABY4WCP9_9BACL</name>
<evidence type="ECO:0000313" key="3">
    <source>
        <dbReference type="EMBL" id="USG63692.1"/>
    </source>
</evidence>
<sequence length="141" mass="15126">MLHAWYGLLLAASLTLTGQPFSIDHPTPTTPMVESADGLQSVHAPYPPAVQDALRSVRKSGGHSVVRADQKTYVVIGAGQRPTGGYRLVAERVEKTGTHGYIIHVREQKPAAGAMKTQVISYPTLVVAVPDNQAQVKVIFS</sequence>
<dbReference type="GO" id="GO:0006508">
    <property type="term" value="P:proteolysis"/>
    <property type="evidence" value="ECO:0007669"/>
    <property type="project" value="UniProtKB-KW"/>
</dbReference>
<dbReference type="RefSeq" id="WP_251870771.1">
    <property type="nucleotide sequence ID" value="NZ_CP098755.1"/>
</dbReference>
<organism evidence="3 4">
    <name type="scientific">Brevibacillus ruminantium</name>
    <dbReference type="NCBI Taxonomy" id="2950604"/>
    <lineage>
        <taxon>Bacteria</taxon>
        <taxon>Bacillati</taxon>
        <taxon>Bacillota</taxon>
        <taxon>Bacilli</taxon>
        <taxon>Bacillales</taxon>
        <taxon>Paenibacillaceae</taxon>
        <taxon>Brevibacillus</taxon>
    </lineage>
</organism>
<reference evidence="3" key="1">
    <citation type="submission" date="2022-06" db="EMBL/GenBank/DDBJ databases">
        <title>Genome sequencing of Brevibacillus sp. BB3-R1.</title>
        <authorList>
            <person name="Heo J."/>
            <person name="Lee D."/>
            <person name="Won M."/>
            <person name="Han B.-H."/>
            <person name="Hong S.-B."/>
            <person name="Kwon S.-W."/>
        </authorList>
    </citation>
    <scope>NUCLEOTIDE SEQUENCE</scope>
    <source>
        <strain evidence="3">BB3-R1</strain>
    </source>
</reference>
<dbReference type="Pfam" id="PF14343">
    <property type="entry name" value="PrcB_C"/>
    <property type="match status" value="1"/>
</dbReference>
<dbReference type="Proteomes" id="UP001056500">
    <property type="component" value="Chromosome"/>
</dbReference>
<keyword evidence="1" id="KW-0732">Signal</keyword>
<keyword evidence="3" id="KW-0378">Hydrolase</keyword>
<keyword evidence="3" id="KW-0645">Protease</keyword>
<keyword evidence="4" id="KW-1185">Reference proteome</keyword>